<dbReference type="EMBL" id="JAQIZZ010000006">
    <property type="protein sequence ID" value="KAJ5538317.1"/>
    <property type="molecule type" value="Genomic_DNA"/>
</dbReference>
<comment type="caution">
    <text evidence="1">The sequence shown here is derived from an EMBL/GenBank/DDBJ whole genome shotgun (WGS) entry which is preliminary data.</text>
</comment>
<evidence type="ECO:0000313" key="1">
    <source>
        <dbReference type="EMBL" id="KAJ5538317.1"/>
    </source>
</evidence>
<sequence length="132" mass="15466">MPSDPEKFFQEKEDLVLILRTLPLHLFNTTNDDVEWKLFNKLKDIKKRIKNLINPEADTMDNTNKLMAERSTDYIVIVGTQLLDEPVDRELVFPELLSMIKIQIGRLRLKGYDDPMADTYDQHAKAMDEDNK</sequence>
<protein>
    <submittedName>
        <fullName evidence="1">Uncharacterized protein</fullName>
    </submittedName>
</protein>
<reference evidence="1 2" key="1">
    <citation type="journal article" date="2023" name="IMA Fungus">
        <title>Comparative genomic study of the Penicillium genus elucidates a diverse pangenome and 15 lateral gene transfer events.</title>
        <authorList>
            <person name="Petersen C."/>
            <person name="Sorensen T."/>
            <person name="Nielsen M.R."/>
            <person name="Sondergaard T.E."/>
            <person name="Sorensen J.L."/>
            <person name="Fitzpatrick D.A."/>
            <person name="Frisvad J.C."/>
            <person name="Nielsen K.L."/>
        </authorList>
    </citation>
    <scope>NUCLEOTIDE SEQUENCE [LARGE SCALE GENOMIC DNA]</scope>
    <source>
        <strain evidence="1 2">IBT 35679</strain>
    </source>
</reference>
<name>A0AAD6GF15_9EURO</name>
<gene>
    <name evidence="1" type="ORF">N7494_007796</name>
</gene>
<evidence type="ECO:0000313" key="2">
    <source>
        <dbReference type="Proteomes" id="UP001220324"/>
    </source>
</evidence>
<proteinExistence type="predicted"/>
<dbReference type="AlphaFoldDB" id="A0AAD6GF15"/>
<keyword evidence="2" id="KW-1185">Reference proteome</keyword>
<organism evidence="1 2">
    <name type="scientific">Penicillium frequentans</name>
    <dbReference type="NCBI Taxonomy" id="3151616"/>
    <lineage>
        <taxon>Eukaryota</taxon>
        <taxon>Fungi</taxon>
        <taxon>Dikarya</taxon>
        <taxon>Ascomycota</taxon>
        <taxon>Pezizomycotina</taxon>
        <taxon>Eurotiomycetes</taxon>
        <taxon>Eurotiomycetidae</taxon>
        <taxon>Eurotiales</taxon>
        <taxon>Aspergillaceae</taxon>
        <taxon>Penicillium</taxon>
    </lineage>
</organism>
<accession>A0AAD6GF15</accession>
<dbReference type="Proteomes" id="UP001220324">
    <property type="component" value="Unassembled WGS sequence"/>
</dbReference>